<dbReference type="InterPro" id="IPR050554">
    <property type="entry name" value="Met_Synthase/Corrinoid"/>
</dbReference>
<evidence type="ECO:0000256" key="2">
    <source>
        <dbReference type="ARBA" id="ARBA00023285"/>
    </source>
</evidence>
<geneLocation type="plasmid" evidence="5">
    <name>pts417</name>
</geneLocation>
<dbReference type="InterPro" id="IPR003759">
    <property type="entry name" value="Cbl-bd_cap"/>
</dbReference>
<evidence type="ECO:0000313" key="4">
    <source>
        <dbReference type="EMBL" id="AUB85324.1"/>
    </source>
</evidence>
<protein>
    <submittedName>
        <fullName evidence="4">Cobalamin-binding protein</fullName>
    </submittedName>
</protein>
<dbReference type="GO" id="GO:0046653">
    <property type="term" value="P:tetrahydrofolate metabolic process"/>
    <property type="evidence" value="ECO:0007669"/>
    <property type="project" value="TreeGrafter"/>
</dbReference>
<dbReference type="GO" id="GO:0008705">
    <property type="term" value="F:methionine synthase activity"/>
    <property type="evidence" value="ECO:0007669"/>
    <property type="project" value="TreeGrafter"/>
</dbReference>
<evidence type="ECO:0000259" key="3">
    <source>
        <dbReference type="PROSITE" id="PS51332"/>
    </source>
</evidence>
<dbReference type="GO" id="GO:0005829">
    <property type="term" value="C:cytosol"/>
    <property type="evidence" value="ECO:0007669"/>
    <property type="project" value="TreeGrafter"/>
</dbReference>
<dbReference type="SUPFAM" id="SSF52242">
    <property type="entry name" value="Cobalamin (vitamin B12)-binding domain"/>
    <property type="match status" value="1"/>
</dbReference>
<dbReference type="GO" id="GO:0050667">
    <property type="term" value="P:homocysteine metabolic process"/>
    <property type="evidence" value="ECO:0007669"/>
    <property type="project" value="TreeGrafter"/>
</dbReference>
<dbReference type="EMBL" id="CP020371">
    <property type="protein sequence ID" value="AUB85324.1"/>
    <property type="molecule type" value="Genomic_DNA"/>
</dbReference>
<dbReference type="Proteomes" id="UP000232638">
    <property type="component" value="Plasmid pTs417"/>
</dbReference>
<proteinExistence type="predicted"/>
<dbReference type="PANTHER" id="PTHR45833:SF1">
    <property type="entry name" value="METHIONINE SYNTHASE"/>
    <property type="match status" value="1"/>
</dbReference>
<gene>
    <name evidence="4" type="ORF">THSYN_29255</name>
</gene>
<dbReference type="PANTHER" id="PTHR45833">
    <property type="entry name" value="METHIONINE SYNTHASE"/>
    <property type="match status" value="1"/>
</dbReference>
<dbReference type="InterPro" id="IPR006158">
    <property type="entry name" value="Cobalamin-bd"/>
</dbReference>
<dbReference type="GO" id="GO:0046872">
    <property type="term" value="F:metal ion binding"/>
    <property type="evidence" value="ECO:0007669"/>
    <property type="project" value="UniProtKB-KW"/>
</dbReference>
<organism evidence="4 5">
    <name type="scientific">Candidatus Thiodictyon syntrophicum</name>
    <dbReference type="NCBI Taxonomy" id="1166950"/>
    <lineage>
        <taxon>Bacteria</taxon>
        <taxon>Pseudomonadati</taxon>
        <taxon>Pseudomonadota</taxon>
        <taxon>Gammaproteobacteria</taxon>
        <taxon>Chromatiales</taxon>
        <taxon>Chromatiaceae</taxon>
        <taxon>Thiodictyon</taxon>
    </lineage>
</organism>
<evidence type="ECO:0000313" key="5">
    <source>
        <dbReference type="Proteomes" id="UP000232638"/>
    </source>
</evidence>
<evidence type="ECO:0000256" key="1">
    <source>
        <dbReference type="ARBA" id="ARBA00022723"/>
    </source>
</evidence>
<name>A0A2K8UIC5_9GAMM</name>
<keyword evidence="4" id="KW-0614">Plasmid</keyword>
<dbReference type="Pfam" id="PF02607">
    <property type="entry name" value="B12-binding_2"/>
    <property type="match status" value="1"/>
</dbReference>
<dbReference type="PROSITE" id="PS51332">
    <property type="entry name" value="B12_BINDING"/>
    <property type="match status" value="1"/>
</dbReference>
<dbReference type="OrthoDB" id="9803687at2"/>
<keyword evidence="2" id="KW-0170">Cobalt</keyword>
<keyword evidence="1" id="KW-0479">Metal-binding</keyword>
<dbReference type="InterPro" id="IPR036724">
    <property type="entry name" value="Cobalamin-bd_sf"/>
</dbReference>
<dbReference type="AlphaFoldDB" id="A0A2K8UIC5"/>
<feature type="domain" description="B12-binding" evidence="3">
    <location>
        <begin position="84"/>
        <end position="209"/>
    </location>
</feature>
<reference evidence="4 5" key="1">
    <citation type="submission" date="2017-03" db="EMBL/GenBank/DDBJ databases">
        <title>Complete genome sequence of Candidatus 'Thiodictyon syntrophicum' sp. nov. strain Cad16T, a photolithoautotroph purple sulfur bacterium isolated from an alpine meromictic lake.</title>
        <authorList>
            <person name="Luedin S.M."/>
            <person name="Pothier J.F."/>
            <person name="Danza F."/>
            <person name="Storelli N."/>
            <person name="Wittwer M."/>
            <person name="Tonolla M."/>
        </authorList>
    </citation>
    <scope>NUCLEOTIDE SEQUENCE [LARGE SCALE GENOMIC DNA]</scope>
    <source>
        <strain evidence="4 5">Cad16T</strain>
        <plasmid evidence="5">Plasmid pts417</plasmid>
    </source>
</reference>
<dbReference type="Gene3D" id="3.40.50.280">
    <property type="entry name" value="Cobalamin-binding domain"/>
    <property type="match status" value="1"/>
</dbReference>
<dbReference type="KEGG" id="tsy:THSYN_29255"/>
<keyword evidence="5" id="KW-1185">Reference proteome</keyword>
<accession>A0A2K8UIC5</accession>
<dbReference type="GO" id="GO:0031419">
    <property type="term" value="F:cobalamin binding"/>
    <property type="evidence" value="ECO:0007669"/>
    <property type="project" value="InterPro"/>
</dbReference>
<sequence>MRRLVMALLDGDQAEAVGAALALRAAGIDNGRIIADGIEAAMGHLNAKCTLQQFNLLEIMLCGRAVTAVMKALFPAEAPLVPTQGTVVLAALEGDVHDLGKNIVRMILTVEGYRVVDCGKDCLLDHVIETVGREDAIMVGISGLISTVVPQVRRVRGMLDTAGLSAVQVMTGGAALKQVSAASLNVDFVAQTAFDGLHYLRAAAPGVGR</sequence>
<dbReference type="Pfam" id="PF02310">
    <property type="entry name" value="B12-binding"/>
    <property type="match status" value="1"/>
</dbReference>